<dbReference type="EMBL" id="WUUT01000001">
    <property type="protein sequence ID" value="MXR50591.1"/>
    <property type="molecule type" value="Genomic_DNA"/>
</dbReference>
<sequence>MGWQSKVEDLLYESESVEEIVDIDNARVVVTSHRVLTFTPEMDGENFEQVERPNVTGVTTSAIGPTGLAAKSIRYGVYSALLVLAGVFVDFGSFIGGIRFDAQSLQGTGASGLAGTAQGMLNLFSQLDELMRTFGALGLLVAVAIFAVYWLLRTPTLVISVAGDGEDLHVPRPDDPDLAVTALEEAILIDEQAGDSGRLASMLPEDIF</sequence>
<keyword evidence="3" id="KW-1185">Reference proteome</keyword>
<organism evidence="2 3">
    <name type="scientific">Halovenus carboxidivorans</name>
    <dbReference type="NCBI Taxonomy" id="2692199"/>
    <lineage>
        <taxon>Archaea</taxon>
        <taxon>Methanobacteriati</taxon>
        <taxon>Methanobacteriota</taxon>
        <taxon>Stenosarchaea group</taxon>
        <taxon>Halobacteria</taxon>
        <taxon>Halobacteriales</taxon>
        <taxon>Haloarculaceae</taxon>
        <taxon>Halovenus</taxon>
    </lineage>
</organism>
<gene>
    <name evidence="2" type="ORF">GRX03_03070</name>
</gene>
<evidence type="ECO:0000256" key="1">
    <source>
        <dbReference type="SAM" id="Phobius"/>
    </source>
</evidence>
<name>A0A6B0T5U0_9EURY</name>
<keyword evidence="1" id="KW-0472">Membrane</keyword>
<dbReference type="RefSeq" id="WP_159762708.1">
    <property type="nucleotide sequence ID" value="NZ_WUUT01000001.1"/>
</dbReference>
<protein>
    <submittedName>
        <fullName evidence="2">Uncharacterized protein</fullName>
    </submittedName>
</protein>
<reference evidence="2 3" key="1">
    <citation type="submission" date="2019-12" db="EMBL/GenBank/DDBJ databases">
        <title>Isolation and characterization of three novel carbon monoxide-oxidizing members of Halobacteria from salione crusts and soils.</title>
        <authorList>
            <person name="Myers M.R."/>
            <person name="King G.M."/>
        </authorList>
    </citation>
    <scope>NUCLEOTIDE SEQUENCE [LARGE SCALE GENOMIC DNA]</scope>
    <source>
        <strain evidence="2 3">WSH3</strain>
    </source>
</reference>
<keyword evidence="1" id="KW-1133">Transmembrane helix</keyword>
<comment type="caution">
    <text evidence="2">The sequence shown here is derived from an EMBL/GenBank/DDBJ whole genome shotgun (WGS) entry which is preliminary data.</text>
</comment>
<evidence type="ECO:0000313" key="2">
    <source>
        <dbReference type="EMBL" id="MXR50591.1"/>
    </source>
</evidence>
<proteinExistence type="predicted"/>
<dbReference type="OrthoDB" id="222505at2157"/>
<feature type="transmembrane region" description="Helical" evidence="1">
    <location>
        <begin position="130"/>
        <end position="152"/>
    </location>
</feature>
<evidence type="ECO:0000313" key="3">
    <source>
        <dbReference type="Proteomes" id="UP000466535"/>
    </source>
</evidence>
<accession>A0A6B0T5U0</accession>
<dbReference type="Proteomes" id="UP000466535">
    <property type="component" value="Unassembled WGS sequence"/>
</dbReference>
<dbReference type="AlphaFoldDB" id="A0A6B0T5U0"/>
<feature type="transmembrane region" description="Helical" evidence="1">
    <location>
        <begin position="75"/>
        <end position="95"/>
    </location>
</feature>
<keyword evidence="1" id="KW-0812">Transmembrane</keyword>